<name>A0ACB9HQG8_9ASTR</name>
<proteinExistence type="predicted"/>
<protein>
    <submittedName>
        <fullName evidence="1">Uncharacterized protein</fullName>
    </submittedName>
</protein>
<dbReference type="Proteomes" id="UP001056120">
    <property type="component" value="Linkage Group LG11"/>
</dbReference>
<evidence type="ECO:0000313" key="1">
    <source>
        <dbReference type="EMBL" id="KAI3798044.1"/>
    </source>
</evidence>
<comment type="caution">
    <text evidence="1">The sequence shown here is derived from an EMBL/GenBank/DDBJ whole genome shotgun (WGS) entry which is preliminary data.</text>
</comment>
<keyword evidence="2" id="KW-1185">Reference proteome</keyword>
<evidence type="ECO:0000313" key="2">
    <source>
        <dbReference type="Proteomes" id="UP001056120"/>
    </source>
</evidence>
<reference evidence="2" key="1">
    <citation type="journal article" date="2022" name="Mol. Ecol. Resour.">
        <title>The genomes of chicory, endive, great burdock and yacon provide insights into Asteraceae palaeo-polyploidization history and plant inulin production.</title>
        <authorList>
            <person name="Fan W."/>
            <person name="Wang S."/>
            <person name="Wang H."/>
            <person name="Wang A."/>
            <person name="Jiang F."/>
            <person name="Liu H."/>
            <person name="Zhao H."/>
            <person name="Xu D."/>
            <person name="Zhang Y."/>
        </authorList>
    </citation>
    <scope>NUCLEOTIDE SEQUENCE [LARGE SCALE GENOMIC DNA]</scope>
    <source>
        <strain evidence="2">cv. Yunnan</strain>
    </source>
</reference>
<dbReference type="EMBL" id="CM042028">
    <property type="protein sequence ID" value="KAI3798044.1"/>
    <property type="molecule type" value="Genomic_DNA"/>
</dbReference>
<accession>A0ACB9HQG8</accession>
<reference evidence="1 2" key="2">
    <citation type="journal article" date="2022" name="Mol. Ecol. Resour.">
        <title>The genomes of chicory, endive, great burdock and yacon provide insights into Asteraceae paleo-polyploidization history and plant inulin production.</title>
        <authorList>
            <person name="Fan W."/>
            <person name="Wang S."/>
            <person name="Wang H."/>
            <person name="Wang A."/>
            <person name="Jiang F."/>
            <person name="Liu H."/>
            <person name="Zhao H."/>
            <person name="Xu D."/>
            <person name="Zhang Y."/>
        </authorList>
    </citation>
    <scope>NUCLEOTIDE SEQUENCE [LARGE SCALE GENOMIC DNA]</scope>
    <source>
        <strain evidence="2">cv. Yunnan</strain>
        <tissue evidence="1">Leaves</tissue>
    </source>
</reference>
<organism evidence="1 2">
    <name type="scientific">Smallanthus sonchifolius</name>
    <dbReference type="NCBI Taxonomy" id="185202"/>
    <lineage>
        <taxon>Eukaryota</taxon>
        <taxon>Viridiplantae</taxon>
        <taxon>Streptophyta</taxon>
        <taxon>Embryophyta</taxon>
        <taxon>Tracheophyta</taxon>
        <taxon>Spermatophyta</taxon>
        <taxon>Magnoliopsida</taxon>
        <taxon>eudicotyledons</taxon>
        <taxon>Gunneridae</taxon>
        <taxon>Pentapetalae</taxon>
        <taxon>asterids</taxon>
        <taxon>campanulids</taxon>
        <taxon>Asterales</taxon>
        <taxon>Asteraceae</taxon>
        <taxon>Asteroideae</taxon>
        <taxon>Heliantheae alliance</taxon>
        <taxon>Millerieae</taxon>
        <taxon>Smallanthus</taxon>
    </lineage>
</organism>
<sequence length="254" mass="29103">MRLPSPRQHQTPLREVGGPSTPIVGIPVGRLPPRSWERDYLTVERVCQLHDQGFEHEMRLHHHQNLMDQVISQLSATHIELHQARNLIEDAMWDIRGLRMKIVVWGLVVCVLFVLLLYDWTSSVRCWLCMASSSDSSADESGYVVARLPFPRAAYMTATQRQDLRKCQEENPLTQNGHLQEHKKGKHVTRLDFHTDLATDMSGQMSEMEQDIMQNHDRSTTALKEARAARVQSRVAIAVALVVSLASLFLQFYR</sequence>
<gene>
    <name evidence="1" type="ORF">L1987_33311</name>
</gene>